<name>A0A9E7AKB7_9ACTO</name>
<keyword evidence="3" id="KW-1003">Cell membrane</keyword>
<comment type="subcellular location">
    <subcellularLocation>
        <location evidence="1 7">Cell membrane</location>
        <topology evidence="1 7">Multi-pass membrane protein</topology>
    </subcellularLocation>
</comment>
<evidence type="ECO:0000256" key="1">
    <source>
        <dbReference type="ARBA" id="ARBA00004651"/>
    </source>
</evidence>
<dbReference type="PANTHER" id="PTHR33508:SF1">
    <property type="entry name" value="UPF0056 MEMBRANE PROTEIN YHCE"/>
    <property type="match status" value="1"/>
</dbReference>
<dbReference type="AlphaFoldDB" id="A0A9E7AKB7"/>
<accession>A0A9E7AKB7</accession>
<feature type="transmembrane region" description="Helical" evidence="7">
    <location>
        <begin position="175"/>
        <end position="196"/>
    </location>
</feature>
<evidence type="ECO:0000256" key="3">
    <source>
        <dbReference type="ARBA" id="ARBA00022475"/>
    </source>
</evidence>
<comment type="similarity">
    <text evidence="2 7">Belongs to the UPF0056 (MarC) family.</text>
</comment>
<organism evidence="8 9">
    <name type="scientific">Actinomyces graevenitzii</name>
    <dbReference type="NCBI Taxonomy" id="55565"/>
    <lineage>
        <taxon>Bacteria</taxon>
        <taxon>Bacillati</taxon>
        <taxon>Actinomycetota</taxon>
        <taxon>Actinomycetes</taxon>
        <taxon>Actinomycetales</taxon>
        <taxon>Actinomycetaceae</taxon>
        <taxon>Actinomyces</taxon>
    </lineage>
</organism>
<evidence type="ECO:0000313" key="8">
    <source>
        <dbReference type="EMBL" id="UQF80214.1"/>
    </source>
</evidence>
<feature type="transmembrane region" description="Helical" evidence="7">
    <location>
        <begin position="12"/>
        <end position="33"/>
    </location>
</feature>
<dbReference type="InterPro" id="IPR002771">
    <property type="entry name" value="Multi_antbiot-R_MarC"/>
</dbReference>
<reference evidence="8" key="1">
    <citation type="submission" date="2022-05" db="EMBL/GenBank/DDBJ databases">
        <title>Using nanopore sequencing to obtain complete genomes from saliva samples.</title>
        <authorList>
            <person name="Baker J.L."/>
        </authorList>
    </citation>
    <scope>NUCLEOTIDE SEQUENCE</scope>
    <source>
        <strain evidence="8">JCVI-JB-Ag32</strain>
    </source>
</reference>
<sequence>MEIFEPHVFATSLATLVVIQDPVGAIPIFLSLTGKQSDAQRKRSARTATLVSLGVILVFALAGRYILEFLGISVPALQLSGGLLLLLVALELLTDKMDEHPDPDATGGVNAALVPLGTPLLAGPGAIVAAMVAADSSGSTAGWISVGVAIVMSHVVIWLTLHFSTVLNRLLKQSGITLLTRIAGLLLAAIAVQMMVDAVETFVKQFGA</sequence>
<evidence type="ECO:0000256" key="4">
    <source>
        <dbReference type="ARBA" id="ARBA00022692"/>
    </source>
</evidence>
<keyword evidence="4 7" id="KW-0812">Transmembrane</keyword>
<evidence type="ECO:0000256" key="7">
    <source>
        <dbReference type="RuleBase" id="RU362048"/>
    </source>
</evidence>
<feature type="transmembrane region" description="Helical" evidence="7">
    <location>
        <begin position="113"/>
        <end position="134"/>
    </location>
</feature>
<dbReference type="NCBIfam" id="TIGR00427">
    <property type="entry name" value="NAAT family transporter"/>
    <property type="match status" value="1"/>
</dbReference>
<keyword evidence="5 7" id="KW-1133">Transmembrane helix</keyword>
<evidence type="ECO:0000256" key="2">
    <source>
        <dbReference type="ARBA" id="ARBA00009784"/>
    </source>
</evidence>
<feature type="transmembrane region" description="Helical" evidence="7">
    <location>
        <begin position="140"/>
        <end position="163"/>
    </location>
</feature>
<dbReference type="GO" id="GO:0005886">
    <property type="term" value="C:plasma membrane"/>
    <property type="evidence" value="ECO:0007669"/>
    <property type="project" value="UniProtKB-SubCell"/>
</dbReference>
<dbReference type="Pfam" id="PF01914">
    <property type="entry name" value="MarC"/>
    <property type="match status" value="1"/>
</dbReference>
<dbReference type="PANTHER" id="PTHR33508">
    <property type="entry name" value="UPF0056 MEMBRANE PROTEIN YHCE"/>
    <property type="match status" value="1"/>
</dbReference>
<dbReference type="Proteomes" id="UP000830236">
    <property type="component" value="Chromosome"/>
</dbReference>
<feature type="transmembrane region" description="Helical" evidence="7">
    <location>
        <begin position="72"/>
        <end position="93"/>
    </location>
</feature>
<dbReference type="KEGG" id="agh:M3I41_02755"/>
<feature type="transmembrane region" description="Helical" evidence="7">
    <location>
        <begin position="45"/>
        <end position="66"/>
    </location>
</feature>
<evidence type="ECO:0000256" key="5">
    <source>
        <dbReference type="ARBA" id="ARBA00022989"/>
    </source>
</evidence>
<proteinExistence type="inferred from homology"/>
<dbReference type="EMBL" id="CP097095">
    <property type="protein sequence ID" value="UQF80214.1"/>
    <property type="molecule type" value="Genomic_DNA"/>
</dbReference>
<keyword evidence="6 7" id="KW-0472">Membrane</keyword>
<gene>
    <name evidence="8" type="ORF">M3I41_02755</name>
</gene>
<evidence type="ECO:0000256" key="6">
    <source>
        <dbReference type="ARBA" id="ARBA00023136"/>
    </source>
</evidence>
<evidence type="ECO:0000313" key="9">
    <source>
        <dbReference type="Proteomes" id="UP000830236"/>
    </source>
</evidence>
<protein>
    <recommendedName>
        <fullName evidence="7">UPF0056 membrane protein</fullName>
    </recommendedName>
</protein>